<dbReference type="Pfam" id="PF00561">
    <property type="entry name" value="Abhydrolase_1"/>
    <property type="match status" value="1"/>
</dbReference>
<dbReference type="GO" id="GO:0004177">
    <property type="term" value="F:aminopeptidase activity"/>
    <property type="evidence" value="ECO:0007669"/>
    <property type="project" value="UniProtKB-KW"/>
</dbReference>
<dbReference type="PANTHER" id="PTHR43798">
    <property type="entry name" value="MONOACYLGLYCEROL LIPASE"/>
    <property type="match status" value="1"/>
</dbReference>
<feature type="domain" description="AB hydrolase-1" evidence="3">
    <location>
        <begin position="25"/>
        <end position="274"/>
    </location>
</feature>
<dbReference type="InterPro" id="IPR050266">
    <property type="entry name" value="AB_hydrolase_sf"/>
</dbReference>
<accession>A0A2I9DP85</accession>
<organism evidence="4 5">
    <name type="scientific">Deinococcus aerius</name>
    <dbReference type="NCBI Taxonomy" id="200253"/>
    <lineage>
        <taxon>Bacteria</taxon>
        <taxon>Thermotogati</taxon>
        <taxon>Deinococcota</taxon>
        <taxon>Deinococci</taxon>
        <taxon>Deinococcales</taxon>
        <taxon>Deinococcaceae</taxon>
        <taxon>Deinococcus</taxon>
    </lineage>
</organism>
<keyword evidence="5" id="KW-1185">Reference proteome</keyword>
<dbReference type="GO" id="GO:0016020">
    <property type="term" value="C:membrane"/>
    <property type="evidence" value="ECO:0007669"/>
    <property type="project" value="TreeGrafter"/>
</dbReference>
<dbReference type="GO" id="GO:0006508">
    <property type="term" value="P:proteolysis"/>
    <property type="evidence" value="ECO:0007669"/>
    <property type="project" value="InterPro"/>
</dbReference>
<dbReference type="OrthoDB" id="9796770at2"/>
<evidence type="ECO:0000256" key="1">
    <source>
        <dbReference type="ARBA" id="ARBA00010088"/>
    </source>
</evidence>
<evidence type="ECO:0000313" key="5">
    <source>
        <dbReference type="Proteomes" id="UP000236569"/>
    </source>
</evidence>
<protein>
    <submittedName>
        <fullName evidence="4">Prolyl aminopeptidase</fullName>
    </submittedName>
</protein>
<name>A0A2I9DP85_9DEIO</name>
<dbReference type="InterPro" id="IPR002410">
    <property type="entry name" value="Peptidase_S33"/>
</dbReference>
<dbReference type="Gene3D" id="3.40.50.1820">
    <property type="entry name" value="alpha/beta hydrolase"/>
    <property type="match status" value="1"/>
</dbReference>
<keyword evidence="2" id="KW-0378">Hydrolase</keyword>
<proteinExistence type="inferred from homology"/>
<dbReference type="SUPFAM" id="SSF53474">
    <property type="entry name" value="alpha/beta-Hydrolases"/>
    <property type="match status" value="1"/>
</dbReference>
<comment type="similarity">
    <text evidence="1">Belongs to the peptidase S33 family.</text>
</comment>
<evidence type="ECO:0000259" key="3">
    <source>
        <dbReference type="Pfam" id="PF00561"/>
    </source>
</evidence>
<sequence>MDELRRLNVGDTRLHAVLRGPEDLPPLIVLHGGPGLDHTEFADYLDPLTDTVRLVLLDARAQGRSERDVPPETWTLGQMAADVSAAARALGAPRYAVFGHSFGAFVALQHAVEHPGEAAATVVCCGLGSARWLEGLPERLAAFEPSELRGQVQDSWASEADVQTEADFARLMHEQMPWHFADPRDPRIPEYEARVEAAAPRYAPDVLRQFSVAGYGGIEVEDRLDRVTGPLLVLAGRHDRTCPPEAGELIAARVPQGEGHIFERSGHMPFVEEPEAFLGVVRDFLRRNLS</sequence>
<comment type="caution">
    <text evidence="4">The sequence shown here is derived from an EMBL/GenBank/DDBJ whole genome shotgun (WGS) entry which is preliminary data.</text>
</comment>
<dbReference type="EMBL" id="BFAG01000001">
    <property type="protein sequence ID" value="GBF03907.1"/>
    <property type="molecule type" value="Genomic_DNA"/>
</dbReference>
<gene>
    <name evidence="4" type="ORF">DAERI_010079</name>
</gene>
<dbReference type="RefSeq" id="WP_103127514.1">
    <property type="nucleotide sequence ID" value="NZ_BFAG01000001.1"/>
</dbReference>
<evidence type="ECO:0000313" key="4">
    <source>
        <dbReference type="EMBL" id="GBF03907.1"/>
    </source>
</evidence>
<evidence type="ECO:0000256" key="2">
    <source>
        <dbReference type="ARBA" id="ARBA00022801"/>
    </source>
</evidence>
<keyword evidence="4" id="KW-0645">Protease</keyword>
<dbReference type="InterPro" id="IPR000073">
    <property type="entry name" value="AB_hydrolase_1"/>
</dbReference>
<keyword evidence="4" id="KW-0031">Aminopeptidase</keyword>
<dbReference type="PANTHER" id="PTHR43798:SF33">
    <property type="entry name" value="HYDROLASE, PUTATIVE (AFU_ORTHOLOGUE AFUA_2G14860)-RELATED"/>
    <property type="match status" value="1"/>
</dbReference>
<dbReference type="InterPro" id="IPR029058">
    <property type="entry name" value="AB_hydrolase_fold"/>
</dbReference>
<reference evidence="5" key="1">
    <citation type="submission" date="2018-01" db="EMBL/GenBank/DDBJ databases">
        <title>Draft Genome Sequence of the Radioresistant Bacterium Deinococcus aerius TR0125, Isolated from the Higher Atmosphere above Japan.</title>
        <authorList>
            <person name="Satoh K."/>
            <person name="Arai H."/>
            <person name="Sanzen T."/>
            <person name="Kawaguchi Y."/>
            <person name="Hayashi H."/>
            <person name="Yokobori S."/>
            <person name="Yamagishi A."/>
            <person name="Oono Y."/>
            <person name="Narumi I."/>
        </authorList>
    </citation>
    <scope>NUCLEOTIDE SEQUENCE [LARGE SCALE GENOMIC DNA]</scope>
    <source>
        <strain evidence="5">TR0125</strain>
    </source>
</reference>
<dbReference type="AlphaFoldDB" id="A0A2I9DP85"/>
<dbReference type="Proteomes" id="UP000236569">
    <property type="component" value="Unassembled WGS sequence"/>
</dbReference>
<dbReference type="PRINTS" id="PR00793">
    <property type="entry name" value="PROAMNOPTASE"/>
</dbReference>